<dbReference type="Gene3D" id="2.40.160.20">
    <property type="match status" value="1"/>
</dbReference>
<dbReference type="EMBL" id="CP008743">
    <property type="protein sequence ID" value="ARN84345.1"/>
    <property type="molecule type" value="Genomic_DNA"/>
</dbReference>
<name>A0A1W6N3C4_9PROT</name>
<proteinExistence type="inferred from homology"/>
<organism evidence="6 7">
    <name type="scientific">Candidatus Nucleicultrix amoebiphila FS5</name>
    <dbReference type="NCBI Taxonomy" id="1414854"/>
    <lineage>
        <taxon>Bacteria</taxon>
        <taxon>Pseudomonadati</taxon>
        <taxon>Pseudomonadota</taxon>
        <taxon>Alphaproteobacteria</taxon>
        <taxon>Holosporales</taxon>
        <taxon>Candidatus Nucleicultricaceae</taxon>
        <taxon>Candidatus Nucleicultrix</taxon>
    </lineage>
</organism>
<dbReference type="Proteomes" id="UP000237351">
    <property type="component" value="Chromosome"/>
</dbReference>
<gene>
    <name evidence="6" type="ORF">GQ61_02265</name>
</gene>
<sequence>MKRIFTVSILLGILAIVPAEAKYAKAKPKESMIRSGFKFGFGAGYGWSKAVIATTQSALGISRTRSIDLAGEGALGRVFIGYDHINKSGFMIGFEMGGEFSNINGTTQPETALLIENVSLKTENTFDIALRLGYAVKKAFIPYFKFGMDNTSFKMSNRYSIGQLVNNEVKKRLTGIVAGVGAEVPVSTSISLGAEYSYSYFLAKIVNTQRDPANPTQTFQTNNTRPRINKIVARMMVKI</sequence>
<dbReference type="AlphaFoldDB" id="A0A1W6N3C4"/>
<evidence type="ECO:0000313" key="6">
    <source>
        <dbReference type="EMBL" id="ARN84345.1"/>
    </source>
</evidence>
<evidence type="ECO:0000256" key="2">
    <source>
        <dbReference type="ARBA" id="ARBA00022729"/>
    </source>
</evidence>
<evidence type="ECO:0000256" key="3">
    <source>
        <dbReference type="ARBA" id="ARBA00023136"/>
    </source>
</evidence>
<evidence type="ECO:0000259" key="5">
    <source>
        <dbReference type="Pfam" id="PF13505"/>
    </source>
</evidence>
<dbReference type="PANTHER" id="PTHR34001">
    <property type="entry name" value="BLL7405 PROTEIN"/>
    <property type="match status" value="1"/>
</dbReference>
<keyword evidence="2" id="KW-0732">Signal</keyword>
<feature type="domain" description="Outer membrane protein beta-barrel" evidence="5">
    <location>
        <begin position="38"/>
        <end position="201"/>
    </location>
</feature>
<dbReference type="SUPFAM" id="SSF56925">
    <property type="entry name" value="OMPA-like"/>
    <property type="match status" value="1"/>
</dbReference>
<evidence type="ECO:0000256" key="1">
    <source>
        <dbReference type="ARBA" id="ARBA00004370"/>
    </source>
</evidence>
<dbReference type="RefSeq" id="WP_085783729.1">
    <property type="nucleotide sequence ID" value="NZ_CP008743.1"/>
</dbReference>
<accession>A0A1W6N3C4</accession>
<evidence type="ECO:0000313" key="7">
    <source>
        <dbReference type="Proteomes" id="UP000237351"/>
    </source>
</evidence>
<dbReference type="PANTHER" id="PTHR34001:SF3">
    <property type="entry name" value="BLL7405 PROTEIN"/>
    <property type="match status" value="1"/>
</dbReference>
<dbReference type="Pfam" id="PF13505">
    <property type="entry name" value="OMP_b-brl"/>
    <property type="match status" value="1"/>
</dbReference>
<dbReference type="GO" id="GO:0016020">
    <property type="term" value="C:membrane"/>
    <property type="evidence" value="ECO:0007669"/>
    <property type="project" value="UniProtKB-SubCell"/>
</dbReference>
<dbReference type="InterPro" id="IPR011250">
    <property type="entry name" value="OMP/PagP_B-barrel"/>
</dbReference>
<dbReference type="KEGG" id="naf:GQ61_02265"/>
<protein>
    <recommendedName>
        <fullName evidence="5">Outer membrane protein beta-barrel domain-containing protein</fullName>
    </recommendedName>
</protein>
<dbReference type="STRING" id="1414854.GQ61_02265"/>
<keyword evidence="3" id="KW-0472">Membrane</keyword>
<comment type="similarity">
    <text evidence="4">Belongs to the Omp25/RopB family.</text>
</comment>
<keyword evidence="7" id="KW-1185">Reference proteome</keyword>
<comment type="subcellular location">
    <subcellularLocation>
        <location evidence="1">Membrane</location>
    </subcellularLocation>
</comment>
<evidence type="ECO:0000256" key="4">
    <source>
        <dbReference type="ARBA" id="ARBA00038306"/>
    </source>
</evidence>
<dbReference type="InterPro" id="IPR051692">
    <property type="entry name" value="OMP-like"/>
</dbReference>
<reference evidence="6 7" key="1">
    <citation type="submission" date="2014-06" db="EMBL/GenBank/DDBJ databases">
        <title>The genome of the endonuclear symbiont Nucleicultrix amoebiphila.</title>
        <authorList>
            <person name="Schulz F."/>
            <person name="Horn M."/>
        </authorList>
    </citation>
    <scope>NUCLEOTIDE SEQUENCE [LARGE SCALE GENOMIC DNA]</scope>
    <source>
        <strain evidence="6 7">FS5</strain>
    </source>
</reference>
<dbReference type="InterPro" id="IPR027385">
    <property type="entry name" value="Beta-barrel_OMP"/>
</dbReference>